<sequence>MRTLQVVVSIFPVDLWRAKHREASTCHSRLFFGSRCQYLRHSRNFPTNKENRGSTDLYIIRWMQSKPRCKDLKHEKRCGGEASVQHCCSIGINILKITWKTFTKNLHGALHIDLSSSIV</sequence>
<reference evidence="1" key="2">
    <citation type="submission" date="2019-07" db="EMBL/GenBank/DDBJ databases">
        <authorList>
            <person name="Seetharam A."/>
            <person name="Woodhouse M."/>
            <person name="Cannon E."/>
        </authorList>
    </citation>
    <scope>NUCLEOTIDE SEQUENCE [LARGE SCALE GENOMIC DNA]</scope>
    <source>
        <strain evidence="1">cv. B73</strain>
    </source>
</reference>
<name>A0A804QSX2_MAIZE</name>
<dbReference type="AlphaFoldDB" id="A0A804QSX2"/>
<reference evidence="1" key="3">
    <citation type="submission" date="2021-05" db="UniProtKB">
        <authorList>
            <consortium name="EnsemblPlants"/>
        </authorList>
    </citation>
    <scope>IDENTIFICATION</scope>
    <source>
        <strain evidence="1">cv. B73</strain>
    </source>
</reference>
<organism evidence="1 2">
    <name type="scientific">Zea mays</name>
    <name type="common">Maize</name>
    <dbReference type="NCBI Taxonomy" id="4577"/>
    <lineage>
        <taxon>Eukaryota</taxon>
        <taxon>Viridiplantae</taxon>
        <taxon>Streptophyta</taxon>
        <taxon>Embryophyta</taxon>
        <taxon>Tracheophyta</taxon>
        <taxon>Spermatophyta</taxon>
        <taxon>Magnoliopsida</taxon>
        <taxon>Liliopsida</taxon>
        <taxon>Poales</taxon>
        <taxon>Poaceae</taxon>
        <taxon>PACMAD clade</taxon>
        <taxon>Panicoideae</taxon>
        <taxon>Andropogonodae</taxon>
        <taxon>Andropogoneae</taxon>
        <taxon>Tripsacinae</taxon>
        <taxon>Zea</taxon>
    </lineage>
</organism>
<evidence type="ECO:0000313" key="2">
    <source>
        <dbReference type="Proteomes" id="UP000007305"/>
    </source>
</evidence>
<evidence type="ECO:0000313" key="1">
    <source>
        <dbReference type="EnsemblPlants" id="Zm00001eb355930_P001"/>
    </source>
</evidence>
<dbReference type="Gramene" id="Zm00001eb355930_T001">
    <property type="protein sequence ID" value="Zm00001eb355930_P001"/>
    <property type="gene ID" value="Zm00001eb355930"/>
</dbReference>
<dbReference type="EnsemblPlants" id="Zm00001eb355930_T001">
    <property type="protein sequence ID" value="Zm00001eb355930_P001"/>
    <property type="gene ID" value="Zm00001eb355930"/>
</dbReference>
<proteinExistence type="predicted"/>
<accession>A0A804QSX2</accession>
<keyword evidence="2" id="KW-1185">Reference proteome</keyword>
<dbReference type="Proteomes" id="UP000007305">
    <property type="component" value="Chromosome 8"/>
</dbReference>
<dbReference type="InParanoid" id="A0A804QSX2"/>
<reference evidence="2" key="1">
    <citation type="journal article" date="2009" name="Science">
        <title>The B73 maize genome: complexity, diversity, and dynamics.</title>
        <authorList>
            <person name="Schnable P.S."/>
            <person name="Ware D."/>
            <person name="Fulton R.S."/>
            <person name="Stein J.C."/>
            <person name="Wei F."/>
            <person name="Pasternak S."/>
            <person name="Liang C."/>
            <person name="Zhang J."/>
            <person name="Fulton L."/>
            <person name="Graves T.A."/>
            <person name="Minx P."/>
            <person name="Reily A.D."/>
            <person name="Courtney L."/>
            <person name="Kruchowski S.S."/>
            <person name="Tomlinson C."/>
            <person name="Strong C."/>
            <person name="Delehaunty K."/>
            <person name="Fronick C."/>
            <person name="Courtney B."/>
            <person name="Rock S.M."/>
            <person name="Belter E."/>
            <person name="Du F."/>
            <person name="Kim K."/>
            <person name="Abbott R.M."/>
            <person name="Cotton M."/>
            <person name="Levy A."/>
            <person name="Marchetto P."/>
            <person name="Ochoa K."/>
            <person name="Jackson S.M."/>
            <person name="Gillam B."/>
            <person name="Chen W."/>
            <person name="Yan L."/>
            <person name="Higginbotham J."/>
            <person name="Cardenas M."/>
            <person name="Waligorski J."/>
            <person name="Applebaum E."/>
            <person name="Phelps L."/>
            <person name="Falcone J."/>
            <person name="Kanchi K."/>
            <person name="Thane T."/>
            <person name="Scimone A."/>
            <person name="Thane N."/>
            <person name="Henke J."/>
            <person name="Wang T."/>
            <person name="Ruppert J."/>
            <person name="Shah N."/>
            <person name="Rotter K."/>
            <person name="Hodges J."/>
            <person name="Ingenthron E."/>
            <person name="Cordes M."/>
            <person name="Kohlberg S."/>
            <person name="Sgro J."/>
            <person name="Delgado B."/>
            <person name="Mead K."/>
            <person name="Chinwalla A."/>
            <person name="Leonard S."/>
            <person name="Crouse K."/>
            <person name="Collura K."/>
            <person name="Kudrna D."/>
            <person name="Currie J."/>
            <person name="He R."/>
            <person name="Angelova A."/>
            <person name="Rajasekar S."/>
            <person name="Mueller T."/>
            <person name="Lomeli R."/>
            <person name="Scara G."/>
            <person name="Ko A."/>
            <person name="Delaney K."/>
            <person name="Wissotski M."/>
            <person name="Lopez G."/>
            <person name="Campos D."/>
            <person name="Braidotti M."/>
            <person name="Ashley E."/>
            <person name="Golser W."/>
            <person name="Kim H."/>
            <person name="Lee S."/>
            <person name="Lin J."/>
            <person name="Dujmic Z."/>
            <person name="Kim W."/>
            <person name="Talag J."/>
            <person name="Zuccolo A."/>
            <person name="Fan C."/>
            <person name="Sebastian A."/>
            <person name="Kramer M."/>
            <person name="Spiegel L."/>
            <person name="Nascimento L."/>
            <person name="Zutavern T."/>
            <person name="Miller B."/>
            <person name="Ambroise C."/>
            <person name="Muller S."/>
            <person name="Spooner W."/>
            <person name="Narechania A."/>
            <person name="Ren L."/>
            <person name="Wei S."/>
            <person name="Kumari S."/>
            <person name="Faga B."/>
            <person name="Levy M.J."/>
            <person name="McMahan L."/>
            <person name="Van Buren P."/>
            <person name="Vaughn M.W."/>
            <person name="Ying K."/>
            <person name="Yeh C.-T."/>
            <person name="Emrich S.J."/>
            <person name="Jia Y."/>
            <person name="Kalyanaraman A."/>
            <person name="Hsia A.-P."/>
            <person name="Barbazuk W.B."/>
            <person name="Baucom R.S."/>
            <person name="Brutnell T.P."/>
            <person name="Carpita N.C."/>
            <person name="Chaparro C."/>
            <person name="Chia J.-M."/>
            <person name="Deragon J.-M."/>
            <person name="Estill J.C."/>
            <person name="Fu Y."/>
            <person name="Jeddeloh J.A."/>
            <person name="Han Y."/>
            <person name="Lee H."/>
            <person name="Li P."/>
            <person name="Lisch D.R."/>
            <person name="Liu S."/>
            <person name="Liu Z."/>
            <person name="Nagel D.H."/>
            <person name="McCann M.C."/>
            <person name="SanMiguel P."/>
            <person name="Myers A.M."/>
            <person name="Nettleton D."/>
            <person name="Nguyen J."/>
            <person name="Penning B.W."/>
            <person name="Ponnala L."/>
            <person name="Schneider K.L."/>
            <person name="Schwartz D.C."/>
            <person name="Sharma A."/>
            <person name="Soderlund C."/>
            <person name="Springer N.M."/>
            <person name="Sun Q."/>
            <person name="Wang H."/>
            <person name="Waterman M."/>
            <person name="Westerman R."/>
            <person name="Wolfgruber T.K."/>
            <person name="Yang L."/>
            <person name="Yu Y."/>
            <person name="Zhang L."/>
            <person name="Zhou S."/>
            <person name="Zhu Q."/>
            <person name="Bennetzen J.L."/>
            <person name="Dawe R.K."/>
            <person name="Jiang J."/>
            <person name="Jiang N."/>
            <person name="Presting G.G."/>
            <person name="Wessler S.R."/>
            <person name="Aluru S."/>
            <person name="Martienssen R.A."/>
            <person name="Clifton S.W."/>
            <person name="McCombie W.R."/>
            <person name="Wing R.A."/>
            <person name="Wilson R.K."/>
        </authorList>
    </citation>
    <scope>NUCLEOTIDE SEQUENCE [LARGE SCALE GENOMIC DNA]</scope>
    <source>
        <strain evidence="2">cv. B73</strain>
    </source>
</reference>
<protein>
    <submittedName>
        <fullName evidence="1">Uncharacterized protein</fullName>
    </submittedName>
</protein>